<feature type="region of interest" description="Disordered" evidence="1">
    <location>
        <begin position="87"/>
        <end position="113"/>
    </location>
</feature>
<proteinExistence type="predicted"/>
<sequence>MEDCGFSGHGYPFPDYQALPVHTTREGVQETEKLKTSFPFQSSRERTEEFLGKNNCCQLQSKGLTAYIKTTGRLRSSCTYKHEEIQLDRKTRRQQQKQQQQQQQYDQQRQPSN</sequence>
<gene>
    <name evidence="2" type="ORF">RUM44_006603</name>
</gene>
<reference evidence="2 3" key="1">
    <citation type="submission" date="2023-09" db="EMBL/GenBank/DDBJ databases">
        <title>Genomes of two closely related lineages of the louse Polyplax serrata with different host specificities.</title>
        <authorList>
            <person name="Martinu J."/>
            <person name="Tarabai H."/>
            <person name="Stefka J."/>
            <person name="Hypsa V."/>
        </authorList>
    </citation>
    <scope>NUCLEOTIDE SEQUENCE [LARGE SCALE GENOMIC DNA]</scope>
    <source>
        <strain evidence="2">98ZLc_SE</strain>
    </source>
</reference>
<dbReference type="Proteomes" id="UP001359485">
    <property type="component" value="Unassembled WGS sequence"/>
</dbReference>
<accession>A0ABR1AK43</accession>
<evidence type="ECO:0000256" key="1">
    <source>
        <dbReference type="SAM" id="MobiDB-lite"/>
    </source>
</evidence>
<organism evidence="2 3">
    <name type="scientific">Polyplax serrata</name>
    <name type="common">Common mouse louse</name>
    <dbReference type="NCBI Taxonomy" id="468196"/>
    <lineage>
        <taxon>Eukaryota</taxon>
        <taxon>Metazoa</taxon>
        <taxon>Ecdysozoa</taxon>
        <taxon>Arthropoda</taxon>
        <taxon>Hexapoda</taxon>
        <taxon>Insecta</taxon>
        <taxon>Pterygota</taxon>
        <taxon>Neoptera</taxon>
        <taxon>Paraneoptera</taxon>
        <taxon>Psocodea</taxon>
        <taxon>Troctomorpha</taxon>
        <taxon>Phthiraptera</taxon>
        <taxon>Anoplura</taxon>
        <taxon>Polyplacidae</taxon>
        <taxon>Polyplax</taxon>
    </lineage>
</organism>
<protein>
    <submittedName>
        <fullName evidence="2">Uncharacterized protein</fullName>
    </submittedName>
</protein>
<evidence type="ECO:0000313" key="2">
    <source>
        <dbReference type="EMBL" id="KAK6620202.1"/>
    </source>
</evidence>
<keyword evidence="3" id="KW-1185">Reference proteome</keyword>
<evidence type="ECO:0000313" key="3">
    <source>
        <dbReference type="Proteomes" id="UP001359485"/>
    </source>
</evidence>
<dbReference type="EMBL" id="JAWJWF010000048">
    <property type="protein sequence ID" value="KAK6620202.1"/>
    <property type="molecule type" value="Genomic_DNA"/>
</dbReference>
<comment type="caution">
    <text evidence="2">The sequence shown here is derived from an EMBL/GenBank/DDBJ whole genome shotgun (WGS) entry which is preliminary data.</text>
</comment>
<feature type="compositionally biased region" description="Low complexity" evidence="1">
    <location>
        <begin position="96"/>
        <end position="113"/>
    </location>
</feature>
<name>A0ABR1AK43_POLSC</name>